<dbReference type="GO" id="GO:0016020">
    <property type="term" value="C:membrane"/>
    <property type="evidence" value="ECO:0007669"/>
    <property type="project" value="UniProtKB-SubCell"/>
</dbReference>
<dbReference type="Proteomes" id="UP000268048">
    <property type="component" value="Chromosome"/>
</dbReference>
<evidence type="ECO:0000256" key="2">
    <source>
        <dbReference type="ARBA" id="ARBA00022692"/>
    </source>
</evidence>
<evidence type="ECO:0008006" key="8">
    <source>
        <dbReference type="Google" id="ProtNLM"/>
    </source>
</evidence>
<sequence>MNKNLNTLGLFGVCVILLVAFFYQFALHSLPCTLCNLIRAGFITLGMGFLFNMALGVKSKHYSFAIIGALIAGGVSLRHMLLHIVPGDPGYAEKVFGIHMYTWSAIASLAAIIYIAGLMLLPAHSKESRIPVINKGIAVLFVALIAVNLVSIVIEGGFDQDLTDPQDYYLLR</sequence>
<evidence type="ECO:0000313" key="6">
    <source>
        <dbReference type="EMBL" id="AZE51082.1"/>
    </source>
</evidence>
<dbReference type="SUPFAM" id="SSF158442">
    <property type="entry name" value="DsbB-like"/>
    <property type="match status" value="1"/>
</dbReference>
<keyword evidence="2 5" id="KW-0812">Transmembrane</keyword>
<keyword evidence="3 5" id="KW-1133">Transmembrane helix</keyword>
<evidence type="ECO:0000256" key="1">
    <source>
        <dbReference type="ARBA" id="ARBA00004141"/>
    </source>
</evidence>
<dbReference type="InterPro" id="IPR023380">
    <property type="entry name" value="DsbB-like_sf"/>
</dbReference>
<evidence type="ECO:0000256" key="4">
    <source>
        <dbReference type="ARBA" id="ARBA00023136"/>
    </source>
</evidence>
<feature type="transmembrane region" description="Helical" evidence="5">
    <location>
        <begin position="101"/>
        <end position="121"/>
    </location>
</feature>
<evidence type="ECO:0000256" key="3">
    <source>
        <dbReference type="ARBA" id="ARBA00022989"/>
    </source>
</evidence>
<name>A0A3G7TXD4_9PSED</name>
<gene>
    <name evidence="6" type="ORF">C4K04_5434</name>
</gene>
<keyword evidence="4 5" id="KW-0472">Membrane</keyword>
<dbReference type="Pfam" id="PF02600">
    <property type="entry name" value="DsbB"/>
    <property type="match status" value="1"/>
</dbReference>
<dbReference type="AlphaFoldDB" id="A0A3G7TXD4"/>
<feature type="transmembrane region" description="Helical" evidence="5">
    <location>
        <begin position="62"/>
        <end position="81"/>
    </location>
</feature>
<dbReference type="RefSeq" id="WP_124322263.1">
    <property type="nucleotide sequence ID" value="NZ_CP027753.1"/>
</dbReference>
<comment type="subcellular location">
    <subcellularLocation>
        <location evidence="1">Membrane</location>
        <topology evidence="1">Multi-pass membrane protein</topology>
    </subcellularLocation>
</comment>
<feature type="transmembrane region" description="Helical" evidence="5">
    <location>
        <begin position="37"/>
        <end position="55"/>
    </location>
</feature>
<feature type="transmembrane region" description="Helical" evidence="5">
    <location>
        <begin position="133"/>
        <end position="154"/>
    </location>
</feature>
<dbReference type="Gene3D" id="1.20.1550.10">
    <property type="entry name" value="DsbB-like"/>
    <property type="match status" value="1"/>
</dbReference>
<proteinExistence type="predicted"/>
<reference evidence="6 7" key="1">
    <citation type="submission" date="2018-03" db="EMBL/GenBank/DDBJ databases">
        <title>Diversity of phytobeneficial traits revealed by whole-genome analysis of worldwide-isolated phenazine-producing Pseudomonas spp.</title>
        <authorList>
            <person name="Biessy A."/>
            <person name="Novinscak A."/>
            <person name="Blom J."/>
            <person name="Leger G."/>
            <person name="Thomashow L.S."/>
            <person name="Cazorla F.M."/>
            <person name="Josic D."/>
            <person name="Filion M."/>
        </authorList>
    </citation>
    <scope>NUCLEOTIDE SEQUENCE [LARGE SCALE GENOMIC DNA]</scope>
    <source>
        <strain evidence="6 7">B25</strain>
    </source>
</reference>
<organism evidence="6 7">
    <name type="scientific">Pseudomonas chlororaphis</name>
    <dbReference type="NCBI Taxonomy" id="587753"/>
    <lineage>
        <taxon>Bacteria</taxon>
        <taxon>Pseudomonadati</taxon>
        <taxon>Pseudomonadota</taxon>
        <taxon>Gammaproteobacteria</taxon>
        <taxon>Pseudomonadales</taxon>
        <taxon>Pseudomonadaceae</taxon>
        <taxon>Pseudomonas</taxon>
    </lineage>
</organism>
<dbReference type="InterPro" id="IPR003752">
    <property type="entry name" value="DiS_bond_form_DsbB/BdbC"/>
</dbReference>
<evidence type="ECO:0000313" key="7">
    <source>
        <dbReference type="Proteomes" id="UP000268048"/>
    </source>
</evidence>
<evidence type="ECO:0000256" key="5">
    <source>
        <dbReference type="SAM" id="Phobius"/>
    </source>
</evidence>
<dbReference type="GO" id="GO:0015035">
    <property type="term" value="F:protein-disulfide reductase activity"/>
    <property type="evidence" value="ECO:0007669"/>
    <property type="project" value="InterPro"/>
</dbReference>
<protein>
    <recommendedName>
        <fullName evidence="8">Disulfide bond formation protein B</fullName>
    </recommendedName>
</protein>
<feature type="transmembrane region" description="Helical" evidence="5">
    <location>
        <begin position="7"/>
        <end position="25"/>
    </location>
</feature>
<dbReference type="EMBL" id="CP027753">
    <property type="protein sequence ID" value="AZE51082.1"/>
    <property type="molecule type" value="Genomic_DNA"/>
</dbReference>
<accession>A0A3G7TXD4</accession>
<dbReference type="GO" id="GO:0006457">
    <property type="term" value="P:protein folding"/>
    <property type="evidence" value="ECO:0007669"/>
    <property type="project" value="InterPro"/>
</dbReference>